<feature type="compositionally biased region" description="Low complexity" evidence="1">
    <location>
        <begin position="482"/>
        <end position="497"/>
    </location>
</feature>
<dbReference type="Proteomes" id="UP001177670">
    <property type="component" value="Unassembled WGS sequence"/>
</dbReference>
<feature type="compositionally biased region" description="Basic and acidic residues" evidence="1">
    <location>
        <begin position="264"/>
        <end position="284"/>
    </location>
</feature>
<protein>
    <recommendedName>
        <fullName evidence="2">C2H2-type domain-containing protein</fullName>
    </recommendedName>
</protein>
<feature type="region of interest" description="Disordered" evidence="1">
    <location>
        <begin position="482"/>
        <end position="522"/>
    </location>
</feature>
<feature type="compositionally biased region" description="Polar residues" evidence="1">
    <location>
        <begin position="548"/>
        <end position="571"/>
    </location>
</feature>
<keyword evidence="4" id="KW-1185">Reference proteome</keyword>
<name>A0AA40G5Z2_9HYME</name>
<feature type="compositionally biased region" description="Low complexity" evidence="1">
    <location>
        <begin position="429"/>
        <end position="439"/>
    </location>
</feature>
<feature type="compositionally biased region" description="Basic and acidic residues" evidence="1">
    <location>
        <begin position="499"/>
        <end position="508"/>
    </location>
</feature>
<sequence>MISVETSRNCYVCKKLFCCAKCRERHEENKHAKRYPNCPFCMNQKFPLKSFEDKALVSHIVTRHLPLYCYLCGEIFKQIKDLESLGTCKWWKSKQRHSLVSAQKSILGTPPLVSDEKPPQFGPLVSPPELYRNTSTPMLVDQKTGFNFKTPNVPNFTLKTPKTDSASLNNYEVRGTSQRSSLKSDDSSNYVTCPSTNIIEETPFRTWSANYGSKELPRSLEIMKVKSNNDSSEHYTDNHCMEDMELTNVEDELLPNSQSLETCQTEKRPDSLKKVRFSDQHETPSEPNSIAATINMTENEEYFDTSEMKEPLEGSQIKIYEDNAKNIQKENHNPNSVNNDGQQSDDSSSRVLLMVIVENNSKKTTTDLINSGLKKLEGIVTNRNLLVKSNSFPGSSNSVTSVDSYYSISSQNYHSSPNELSSSANKDPTTSNNSTCNNTNGGIFSMMANAMKNVMRSFSAIGTTNIEKRPALLREDNVLIPSTSGFSSTSNSESFSSQRAEKRPRDAIENVPLSERSTEQAELLSPVPKRHRGWYRIKAREPIARMRQLSSQRGVSSETQVFHQGSLSVGNTVLPLPDRAHQSTQTE</sequence>
<dbReference type="InterPro" id="IPR013087">
    <property type="entry name" value="Znf_C2H2_type"/>
</dbReference>
<dbReference type="EMBL" id="JAHYIQ010000006">
    <property type="protein sequence ID" value="KAK1131343.1"/>
    <property type="molecule type" value="Genomic_DNA"/>
</dbReference>
<organism evidence="3 4">
    <name type="scientific">Melipona bicolor</name>
    <dbReference type="NCBI Taxonomy" id="60889"/>
    <lineage>
        <taxon>Eukaryota</taxon>
        <taxon>Metazoa</taxon>
        <taxon>Ecdysozoa</taxon>
        <taxon>Arthropoda</taxon>
        <taxon>Hexapoda</taxon>
        <taxon>Insecta</taxon>
        <taxon>Pterygota</taxon>
        <taxon>Neoptera</taxon>
        <taxon>Endopterygota</taxon>
        <taxon>Hymenoptera</taxon>
        <taxon>Apocrita</taxon>
        <taxon>Aculeata</taxon>
        <taxon>Apoidea</taxon>
        <taxon>Anthophila</taxon>
        <taxon>Apidae</taxon>
        <taxon>Melipona</taxon>
    </lineage>
</organism>
<feature type="region of interest" description="Disordered" evidence="1">
    <location>
        <begin position="548"/>
        <end position="587"/>
    </location>
</feature>
<gene>
    <name evidence="3" type="ORF">K0M31_017630</name>
</gene>
<accession>A0AA40G5Z2</accession>
<evidence type="ECO:0000259" key="2">
    <source>
        <dbReference type="PROSITE" id="PS00028"/>
    </source>
</evidence>
<proteinExistence type="predicted"/>
<dbReference type="AlphaFoldDB" id="A0AA40G5Z2"/>
<evidence type="ECO:0000313" key="4">
    <source>
        <dbReference type="Proteomes" id="UP001177670"/>
    </source>
</evidence>
<evidence type="ECO:0000256" key="1">
    <source>
        <dbReference type="SAM" id="MobiDB-lite"/>
    </source>
</evidence>
<reference evidence="3" key="1">
    <citation type="submission" date="2021-10" db="EMBL/GenBank/DDBJ databases">
        <title>Melipona bicolor Genome sequencing and assembly.</title>
        <authorList>
            <person name="Araujo N.S."/>
            <person name="Arias M.C."/>
        </authorList>
    </citation>
    <scope>NUCLEOTIDE SEQUENCE</scope>
    <source>
        <strain evidence="3">USP_2M_L1-L4_2017</strain>
        <tissue evidence="3">Whole body</tissue>
    </source>
</reference>
<dbReference type="PROSITE" id="PS00028">
    <property type="entry name" value="ZINC_FINGER_C2H2_1"/>
    <property type="match status" value="1"/>
</dbReference>
<feature type="compositionally biased region" description="Polar residues" evidence="1">
    <location>
        <begin position="412"/>
        <end position="428"/>
    </location>
</feature>
<feature type="domain" description="C2H2-type" evidence="2">
    <location>
        <begin position="10"/>
        <end position="31"/>
    </location>
</feature>
<evidence type="ECO:0000313" key="3">
    <source>
        <dbReference type="EMBL" id="KAK1131343.1"/>
    </source>
</evidence>
<feature type="region of interest" description="Disordered" evidence="1">
    <location>
        <begin position="262"/>
        <end position="287"/>
    </location>
</feature>
<feature type="region of interest" description="Disordered" evidence="1">
    <location>
        <begin position="412"/>
        <end position="439"/>
    </location>
</feature>
<comment type="caution">
    <text evidence="3">The sequence shown here is derived from an EMBL/GenBank/DDBJ whole genome shotgun (WGS) entry which is preliminary data.</text>
</comment>